<dbReference type="RefSeq" id="WP_016456909.1">
    <property type="nucleotide sequence ID" value="NZ_KE150269.1"/>
</dbReference>
<dbReference type="Proteomes" id="UP000014417">
    <property type="component" value="Unassembled WGS sequence"/>
</dbReference>
<dbReference type="EMBL" id="AGZR01000009">
    <property type="protein sequence ID" value="EPD32534.1"/>
    <property type="molecule type" value="Genomic_DNA"/>
</dbReference>
<comment type="similarity">
    <text evidence="1 7">Belongs to the DeoC/FbaB aldolase family. DeoC type 1 subfamily.</text>
</comment>
<evidence type="ECO:0000256" key="5">
    <source>
        <dbReference type="ARBA" id="ARBA00048791"/>
    </source>
</evidence>
<organism evidence="8 9">
    <name type="scientific">Propionimicrobium lymphophilum ACS-093-V-SCH5</name>
    <dbReference type="NCBI Taxonomy" id="883161"/>
    <lineage>
        <taxon>Bacteria</taxon>
        <taxon>Bacillati</taxon>
        <taxon>Actinomycetota</taxon>
        <taxon>Actinomycetes</taxon>
        <taxon>Propionibacteriales</taxon>
        <taxon>Propionibacteriaceae</taxon>
        <taxon>Propionimicrobium</taxon>
    </lineage>
</organism>
<dbReference type="PIRSF" id="PIRSF001357">
    <property type="entry name" value="DeoC"/>
    <property type="match status" value="1"/>
</dbReference>
<keyword evidence="4 7" id="KW-0704">Schiff base</keyword>
<dbReference type="GO" id="GO:0006018">
    <property type="term" value="P:2-deoxyribose 1-phosphate catabolic process"/>
    <property type="evidence" value="ECO:0007669"/>
    <property type="project" value="UniProtKB-UniRule"/>
</dbReference>
<feature type="active site" description="Schiff-base intermediate with acetaldehyde" evidence="7">
    <location>
        <position position="150"/>
    </location>
</feature>
<dbReference type="InterPro" id="IPR002915">
    <property type="entry name" value="DeoC/FbaB/LacD_aldolase"/>
</dbReference>
<name>S2WXN2_9ACTN</name>
<dbReference type="PATRIC" id="fig|883161.3.peg.2098"/>
<dbReference type="NCBIfam" id="TIGR00126">
    <property type="entry name" value="deoC"/>
    <property type="match status" value="1"/>
</dbReference>
<dbReference type="UniPathway" id="UPA00002">
    <property type="reaction ID" value="UER00468"/>
</dbReference>
<gene>
    <name evidence="7" type="primary">deoC</name>
    <name evidence="8" type="ORF">HMPREF9306_02106</name>
</gene>
<dbReference type="FunFam" id="3.20.20.70:FF:000044">
    <property type="entry name" value="Deoxyribose-phosphate aldolase"/>
    <property type="match status" value="1"/>
</dbReference>
<sequence>MSGVPANLIDHTLLAPEATAEDVKKIIDEAVELGTYSVCVSPSMLPITVPETLKVAAVCGFPSGAHISEVKALEAKKAAENGANEIDMVINVGKAKEHDWEYVTSDIKAVRDALPNDVVLKVIIESAVLTDEEIVEVCKCAKKANADFVKTSTGFHKAGGASVEAVKLMRETVGKEMGVKASGGIRDAETAEKMINAGANRLGLSSSRAVLGK</sequence>
<evidence type="ECO:0000256" key="7">
    <source>
        <dbReference type="HAMAP-Rule" id="MF_00114"/>
    </source>
</evidence>
<dbReference type="HAMAP" id="MF_00114">
    <property type="entry name" value="DeoC_type1"/>
    <property type="match status" value="1"/>
</dbReference>
<keyword evidence="3 7" id="KW-0456">Lyase</keyword>
<dbReference type="Gene3D" id="3.20.20.70">
    <property type="entry name" value="Aldolase class I"/>
    <property type="match status" value="1"/>
</dbReference>
<dbReference type="InterPro" id="IPR013785">
    <property type="entry name" value="Aldolase_TIM"/>
</dbReference>
<dbReference type="EC" id="4.1.2.4" evidence="7"/>
<comment type="function">
    <text evidence="6 7">Catalyzes a reversible aldol reaction between acetaldehyde and D-glyceraldehyde 3-phosphate to generate 2-deoxy-D-ribose 5-phosphate.</text>
</comment>
<accession>S2WXN2</accession>
<dbReference type="CDD" id="cd00959">
    <property type="entry name" value="DeoC"/>
    <property type="match status" value="1"/>
</dbReference>
<dbReference type="HOGENOM" id="CLU_053595_0_0_11"/>
<dbReference type="GO" id="GO:0005737">
    <property type="term" value="C:cytoplasm"/>
    <property type="evidence" value="ECO:0007669"/>
    <property type="project" value="UniProtKB-SubCell"/>
</dbReference>
<evidence type="ECO:0000256" key="1">
    <source>
        <dbReference type="ARBA" id="ARBA00010936"/>
    </source>
</evidence>
<dbReference type="GO" id="GO:0009264">
    <property type="term" value="P:deoxyribonucleotide catabolic process"/>
    <property type="evidence" value="ECO:0007669"/>
    <property type="project" value="UniProtKB-UniRule"/>
</dbReference>
<dbReference type="AlphaFoldDB" id="S2WXN2"/>
<keyword evidence="9" id="KW-1185">Reference proteome</keyword>
<evidence type="ECO:0000313" key="8">
    <source>
        <dbReference type="EMBL" id="EPD32534.1"/>
    </source>
</evidence>
<dbReference type="InterPro" id="IPR011343">
    <property type="entry name" value="DeoC"/>
</dbReference>
<evidence type="ECO:0000256" key="3">
    <source>
        <dbReference type="ARBA" id="ARBA00023239"/>
    </source>
</evidence>
<feature type="active site" description="Proton donor/acceptor" evidence="7">
    <location>
        <position position="180"/>
    </location>
</feature>
<comment type="subcellular location">
    <subcellularLocation>
        <location evidence="7">Cytoplasm</location>
    </subcellularLocation>
</comment>
<keyword evidence="2 7" id="KW-0963">Cytoplasm</keyword>
<evidence type="ECO:0000313" key="9">
    <source>
        <dbReference type="Proteomes" id="UP000014417"/>
    </source>
</evidence>
<dbReference type="Pfam" id="PF01791">
    <property type="entry name" value="DeoC"/>
    <property type="match status" value="1"/>
</dbReference>
<dbReference type="GO" id="GO:0004139">
    <property type="term" value="F:deoxyribose-phosphate aldolase activity"/>
    <property type="evidence" value="ECO:0007669"/>
    <property type="project" value="UniProtKB-UniRule"/>
</dbReference>
<proteinExistence type="inferred from homology"/>
<dbReference type="SMART" id="SM01133">
    <property type="entry name" value="DeoC"/>
    <property type="match status" value="1"/>
</dbReference>
<comment type="caution">
    <text evidence="8">The sequence shown here is derived from an EMBL/GenBank/DDBJ whole genome shotgun (WGS) entry which is preliminary data.</text>
</comment>
<evidence type="ECO:0000256" key="4">
    <source>
        <dbReference type="ARBA" id="ARBA00023270"/>
    </source>
</evidence>
<feature type="active site" description="Proton donor/acceptor" evidence="7">
    <location>
        <position position="87"/>
    </location>
</feature>
<dbReference type="PANTHER" id="PTHR10889">
    <property type="entry name" value="DEOXYRIBOSE-PHOSPHATE ALDOLASE"/>
    <property type="match status" value="1"/>
</dbReference>
<evidence type="ECO:0000256" key="2">
    <source>
        <dbReference type="ARBA" id="ARBA00022490"/>
    </source>
</evidence>
<evidence type="ECO:0000256" key="6">
    <source>
        <dbReference type="ARBA" id="ARBA00056337"/>
    </source>
</evidence>
<dbReference type="PANTHER" id="PTHR10889:SF1">
    <property type="entry name" value="DEOXYRIBOSE-PHOSPHATE ALDOLASE"/>
    <property type="match status" value="1"/>
</dbReference>
<comment type="catalytic activity">
    <reaction evidence="5 7">
        <text>2-deoxy-D-ribose 5-phosphate = D-glyceraldehyde 3-phosphate + acetaldehyde</text>
        <dbReference type="Rhea" id="RHEA:12821"/>
        <dbReference type="ChEBI" id="CHEBI:15343"/>
        <dbReference type="ChEBI" id="CHEBI:59776"/>
        <dbReference type="ChEBI" id="CHEBI:62877"/>
        <dbReference type="EC" id="4.1.2.4"/>
    </reaction>
</comment>
<dbReference type="STRING" id="883161.HMPREF9306_02106"/>
<reference evidence="8 9" key="1">
    <citation type="submission" date="2013-04" db="EMBL/GenBank/DDBJ databases">
        <title>The Genome Sequence of Propionimicrobium lymphophilum ACS-093-V-SCH5.</title>
        <authorList>
            <consortium name="The Broad Institute Genomics Platform"/>
            <person name="Earl A."/>
            <person name="Ward D."/>
            <person name="Feldgarden M."/>
            <person name="Gevers D."/>
            <person name="Saerens B."/>
            <person name="Vaneechoutte M."/>
            <person name="Walker B."/>
            <person name="Young S."/>
            <person name="Zeng Q."/>
            <person name="Gargeya S."/>
            <person name="Fitzgerald M."/>
            <person name="Haas B."/>
            <person name="Abouelleil A."/>
            <person name="Allen A.W."/>
            <person name="Alvarado L."/>
            <person name="Arachchi H.M."/>
            <person name="Berlin A.M."/>
            <person name="Chapman S.B."/>
            <person name="Gainer-Dewar J."/>
            <person name="Goldberg J."/>
            <person name="Griggs A."/>
            <person name="Gujja S."/>
            <person name="Hansen M."/>
            <person name="Howarth C."/>
            <person name="Imamovic A."/>
            <person name="Ireland A."/>
            <person name="Larimer J."/>
            <person name="McCowan C."/>
            <person name="Murphy C."/>
            <person name="Pearson M."/>
            <person name="Poon T.W."/>
            <person name="Priest M."/>
            <person name="Roberts A."/>
            <person name="Saif S."/>
            <person name="Shea T."/>
            <person name="Sisk P."/>
            <person name="Sykes S."/>
            <person name="Wortman J."/>
            <person name="Nusbaum C."/>
            <person name="Birren B."/>
        </authorList>
    </citation>
    <scope>NUCLEOTIDE SEQUENCE [LARGE SCALE GENOMIC DNA]</scope>
    <source>
        <strain evidence="8 9">ACS-093-V-SCH5</strain>
    </source>
</reference>
<comment type="pathway">
    <text evidence="7">Carbohydrate degradation; 2-deoxy-D-ribose 1-phosphate degradation; D-glyceraldehyde 3-phosphate and acetaldehyde from 2-deoxy-alpha-D-ribose 1-phosphate: step 2/2.</text>
</comment>
<dbReference type="OrthoDB" id="6579831at2"/>
<dbReference type="InterPro" id="IPR028581">
    <property type="entry name" value="DeoC_typeI"/>
</dbReference>
<protein>
    <recommendedName>
        <fullName evidence="7">Deoxyribose-phosphate aldolase</fullName>
        <shortName evidence="7">DERA</shortName>
        <ecNumber evidence="7">4.1.2.4</ecNumber>
    </recommendedName>
    <alternativeName>
        <fullName evidence="7">2-deoxy-D-ribose 5-phosphate aldolase</fullName>
    </alternativeName>
    <alternativeName>
        <fullName evidence="7">Phosphodeoxyriboaldolase</fullName>
        <shortName evidence="7">Deoxyriboaldolase</shortName>
    </alternativeName>
</protein>
<dbReference type="GO" id="GO:0016052">
    <property type="term" value="P:carbohydrate catabolic process"/>
    <property type="evidence" value="ECO:0007669"/>
    <property type="project" value="TreeGrafter"/>
</dbReference>
<dbReference type="SUPFAM" id="SSF51569">
    <property type="entry name" value="Aldolase"/>
    <property type="match status" value="1"/>
</dbReference>